<accession>A0A0A2MH94</accession>
<feature type="signal peptide" evidence="2">
    <location>
        <begin position="1"/>
        <end position="20"/>
    </location>
</feature>
<dbReference type="Pfam" id="PF24595">
    <property type="entry name" value="DUF7619"/>
    <property type="match status" value="1"/>
</dbReference>
<dbReference type="AlphaFoldDB" id="A0A0A2MH94"/>
<feature type="chain" id="PRO_5001992342" evidence="2">
    <location>
        <begin position="21"/>
        <end position="884"/>
    </location>
</feature>
<evidence type="ECO:0000259" key="4">
    <source>
        <dbReference type="Pfam" id="PF24595"/>
    </source>
</evidence>
<feature type="domain" description="Secretion system C-terminal sorting" evidence="3">
    <location>
        <begin position="813"/>
        <end position="883"/>
    </location>
</feature>
<dbReference type="InterPro" id="IPR026444">
    <property type="entry name" value="Secre_tail"/>
</dbReference>
<organism evidence="5 6">
    <name type="scientific">Flavobacterium subsaxonicum WB 4.1-42 = DSM 21790</name>
    <dbReference type="NCBI Taxonomy" id="1121898"/>
    <lineage>
        <taxon>Bacteria</taxon>
        <taxon>Pseudomonadati</taxon>
        <taxon>Bacteroidota</taxon>
        <taxon>Flavobacteriia</taxon>
        <taxon>Flavobacteriales</taxon>
        <taxon>Flavobacteriaceae</taxon>
        <taxon>Flavobacterium</taxon>
    </lineage>
</organism>
<evidence type="ECO:0000313" key="5">
    <source>
        <dbReference type="EMBL" id="KGO90991.1"/>
    </source>
</evidence>
<dbReference type="EMBL" id="JRLY01000030">
    <property type="protein sequence ID" value="KGO90991.1"/>
    <property type="molecule type" value="Genomic_DNA"/>
</dbReference>
<dbReference type="InterPro" id="IPR055353">
    <property type="entry name" value="DUF7619"/>
</dbReference>
<dbReference type="eggNOG" id="COG4886">
    <property type="taxonomic scope" value="Bacteria"/>
</dbReference>
<dbReference type="RefSeq" id="WP_026993336.1">
    <property type="nucleotide sequence ID" value="NZ_JRLY01000030.1"/>
</dbReference>
<keyword evidence="1 2" id="KW-0732">Signal</keyword>
<dbReference type="NCBIfam" id="TIGR04183">
    <property type="entry name" value="Por_Secre_tail"/>
    <property type="match status" value="1"/>
</dbReference>
<comment type="caution">
    <text evidence="5">The sequence shown here is derived from an EMBL/GenBank/DDBJ whole genome shotgun (WGS) entry which is preliminary data.</text>
</comment>
<dbReference type="eggNOG" id="COG4935">
    <property type="taxonomic scope" value="Bacteria"/>
</dbReference>
<evidence type="ECO:0000259" key="3">
    <source>
        <dbReference type="Pfam" id="PF18962"/>
    </source>
</evidence>
<name>A0A0A2MH94_9FLAO</name>
<dbReference type="Proteomes" id="UP000030111">
    <property type="component" value="Unassembled WGS sequence"/>
</dbReference>
<proteinExistence type="predicted"/>
<keyword evidence="6" id="KW-1185">Reference proteome</keyword>
<reference evidence="5 6" key="1">
    <citation type="submission" date="2013-09" db="EMBL/GenBank/DDBJ databases">
        <authorList>
            <person name="Zeng Z."/>
            <person name="Chen C."/>
        </authorList>
    </citation>
    <scope>NUCLEOTIDE SEQUENCE [LARGE SCALE GENOMIC DNA]</scope>
    <source>
        <strain evidence="5 6">WB 4.1-42</strain>
    </source>
</reference>
<dbReference type="Pfam" id="PF18962">
    <property type="entry name" value="Por_Secre_tail"/>
    <property type="match status" value="1"/>
</dbReference>
<feature type="domain" description="DUF7619" evidence="4">
    <location>
        <begin position="665"/>
        <end position="795"/>
    </location>
</feature>
<sequence length="884" mass="94588">MKYKLLLVLASFFTIATSFSQIAPAIDNLYACDSNPATGHAIFNMYMSNHEQILNAQDVPSDYTVEYYATQANAIAGTNFIVNSDYYENLTNPQTIYYRVQKTATGEFAIGSFQLIVLQQILFTDVVACGSAGYTIVEPAAGYGEFYTGPNGTGTLLPYGTVITTPQTIYVYFGCDTYNPSFNVTIADEPEYTGPTGTIVCDSYTLPPLDANSSYSNLNGLIAGDVITTSQQLTVMTWYGGQGSQCYMYTPVNIDVVASFPDQLTVNGCDSENNGQAYFDLTTAFYNIPNVATLQATYHKTLALAQAGTNAIDAQYTNTEELTTLYARIITDGGACSHIITINLVSFTFEYGTPDTVTGCDPDGDGFGLFNLETALIDISNGSNLQIAVFATEAEAVAATPLSTGIDSTNLFAYQNTTPFNQTLYAVVTNQGNCKQIVPITLTTTTNCTLKTVTGTVRYDQNGTGCTATSAPVANIQVLHSNGLVAFTNALGQYTIEGVTDGSVLVYGDPFGNFALGDVVFEGSETTTVADLCLSQPTNTGNDVWVSLIPTSVARPEFQANYTAFVQNSSGATTSGTLTVNFDVTKLAFIGVGSPFTASGNTLTLSYTLAPYSSAFYTLNFLVENATIAIPGQLLQFTAHVNQSNDIINSNNTTALEQVIVNSYDPNDITVHQGDVITLNEANDYLDYTIRFQNTGNADAVNIKIVTQLDADLYAGSFIPNTSSHDFSVQLSGGAVIFTFNNINLPGVEENEALSQGYISYRVRPGTVFPGAEYTAKADIYFDGNEPIATNIASTIIENPLTVPTQTKDSFIIYPNPASGTVTLQLPGNAAADVMVADILGKTVFTKNNVAPQTLLDISSLNSGMYFVTVLSEGKITTKKLIVK</sequence>
<dbReference type="OrthoDB" id="1110367at2"/>
<protein>
    <submittedName>
        <fullName evidence="5">Uncharacterized protein</fullName>
    </submittedName>
</protein>
<gene>
    <name evidence="5" type="ORF">Q766_20345</name>
</gene>
<evidence type="ECO:0000256" key="1">
    <source>
        <dbReference type="ARBA" id="ARBA00022729"/>
    </source>
</evidence>
<evidence type="ECO:0000313" key="6">
    <source>
        <dbReference type="Proteomes" id="UP000030111"/>
    </source>
</evidence>
<dbReference type="STRING" id="1121898.GCA_000422725_03924"/>
<evidence type="ECO:0000256" key="2">
    <source>
        <dbReference type="SAM" id="SignalP"/>
    </source>
</evidence>